<name>A0ACC6TY81_9BURK</name>
<reference evidence="1" key="1">
    <citation type="submission" date="2024-07" db="EMBL/GenBank/DDBJ databases">
        <title>A survey of Mimosa microsymbionts across Brazilian biomes reveals a high diversity of Paraburkholderia nodulating endemic species, but also that Cupriavidus is common as a symbiont of widespread species.</title>
        <authorList>
            <person name="Rouws L."/>
            <person name="Barauna A."/>
            <person name="Beukes C."/>
            <person name="Rouws J.R.C."/>
            <person name="De Faria S.M."/>
            <person name="Gross E."/>
            <person name="Bueno Dos Reis Junior F."/>
            <person name="Simon M.F."/>
            <person name="Maluk M."/>
            <person name="Odee D.W."/>
            <person name="Kenicer G."/>
            <person name="Young J.P.W."/>
            <person name="Reis V.M."/>
            <person name="Zilli J."/>
            <person name="James E.K."/>
        </authorList>
    </citation>
    <scope>NUCLEOTIDE SEQUENCE</scope>
    <source>
        <strain evidence="1">EG181B</strain>
    </source>
</reference>
<accession>A0ACC6TY81</accession>
<dbReference type="EMBL" id="JBFRCH010000004">
    <property type="protein sequence ID" value="MEX3932232.1"/>
    <property type="molecule type" value="Genomic_DNA"/>
</dbReference>
<proteinExistence type="predicted"/>
<evidence type="ECO:0000313" key="2">
    <source>
        <dbReference type="Proteomes" id="UP001558850"/>
    </source>
</evidence>
<sequence>MDAMTRAAMTRNVREALAEDVGDNDWTSQLIDPAGSAEAVLIVRETALLCGRPWFDETLVQTDPCIAIEWFVGEGEWMREGQAVCRIAGPARSMLTAERTALNFLQLLSGVATATYAMARIVEGTAARILDTRKTLPGLRLAQKYAVRVGGGENHRRGLYDGILIKENHIAAGGGIAPTIRAAQALGAEVPLQVEVETLDELAEALDSGARSILLDNFSHDAMREAVRLNEGRASLEVSGGVTTETLRAIAETGVNRISVGGLTKHVKAVDFSLRFRAYVGGVRRAARPGARVHCVAMDR</sequence>
<comment type="caution">
    <text evidence="1">The sequence shown here is derived from an EMBL/GenBank/DDBJ whole genome shotgun (WGS) entry which is preliminary data.</text>
</comment>
<organism evidence="1 2">
    <name type="scientific">Paraburkholderia phymatum</name>
    <dbReference type="NCBI Taxonomy" id="148447"/>
    <lineage>
        <taxon>Bacteria</taxon>
        <taxon>Pseudomonadati</taxon>
        <taxon>Pseudomonadota</taxon>
        <taxon>Betaproteobacteria</taxon>
        <taxon>Burkholderiales</taxon>
        <taxon>Burkholderiaceae</taxon>
        <taxon>Paraburkholderia</taxon>
    </lineage>
</organism>
<keyword evidence="1" id="KW-0328">Glycosyltransferase</keyword>
<keyword evidence="1" id="KW-0808">Transferase</keyword>
<dbReference type="EC" id="2.4.2.19" evidence="1"/>
<dbReference type="Proteomes" id="UP001558850">
    <property type="component" value="Unassembled WGS sequence"/>
</dbReference>
<evidence type="ECO:0000313" key="1">
    <source>
        <dbReference type="EMBL" id="MEX3932232.1"/>
    </source>
</evidence>
<gene>
    <name evidence="1" type="primary">nadC</name>
    <name evidence="1" type="ORF">AB4Y32_10540</name>
</gene>
<protein>
    <submittedName>
        <fullName evidence="1">Carboxylating nicotinate-nucleotide diphosphorylase</fullName>
        <ecNumber evidence="1">2.4.2.19</ecNumber>
    </submittedName>
</protein>
<keyword evidence="2" id="KW-1185">Reference proteome</keyword>